<protein>
    <recommendedName>
        <fullName evidence="11">Tyrosine--tRNA ligase</fullName>
        <ecNumber evidence="11">6.1.1.1</ecNumber>
    </recommendedName>
    <alternativeName>
        <fullName evidence="11">Tyrosyl-tRNA synthetase</fullName>
        <shortName evidence="11">TyrRS</shortName>
    </alternativeName>
</protein>
<dbReference type="Pfam" id="PF00579">
    <property type="entry name" value="tRNA-synt_1b"/>
    <property type="match status" value="1"/>
</dbReference>
<evidence type="ECO:0000313" key="15">
    <source>
        <dbReference type="Proteomes" id="UP000317422"/>
    </source>
</evidence>
<accession>A0A543NHG4</accession>
<evidence type="ECO:0000256" key="8">
    <source>
        <dbReference type="ARBA" id="ARBA00023146"/>
    </source>
</evidence>
<evidence type="ECO:0000256" key="2">
    <source>
        <dbReference type="ARBA" id="ARBA00022490"/>
    </source>
</evidence>
<evidence type="ECO:0000256" key="11">
    <source>
        <dbReference type="HAMAP-Rule" id="MF_02006"/>
    </source>
</evidence>
<gene>
    <name evidence="11" type="primary">tyrS</name>
    <name evidence="14" type="ORF">FHX37_1192</name>
</gene>
<dbReference type="Proteomes" id="UP000317422">
    <property type="component" value="Unassembled WGS sequence"/>
</dbReference>
<dbReference type="GO" id="GO:0005524">
    <property type="term" value="F:ATP binding"/>
    <property type="evidence" value="ECO:0007669"/>
    <property type="project" value="UniProtKB-UniRule"/>
</dbReference>
<dbReference type="CDD" id="cd00805">
    <property type="entry name" value="TyrRS_core"/>
    <property type="match status" value="1"/>
</dbReference>
<dbReference type="SUPFAM" id="SSF55174">
    <property type="entry name" value="Alpha-L RNA-binding motif"/>
    <property type="match status" value="1"/>
</dbReference>
<comment type="subcellular location">
    <subcellularLocation>
        <location evidence="1 11">Cytoplasm</location>
    </subcellularLocation>
</comment>
<keyword evidence="2 11" id="KW-0963">Cytoplasm</keyword>
<keyword evidence="3 11" id="KW-0436">Ligase</keyword>
<name>A0A543NHG4_9ACTN</name>
<feature type="binding site" evidence="11">
    <location>
        <position position="194"/>
    </location>
    <ligand>
        <name>L-tyrosine</name>
        <dbReference type="ChEBI" id="CHEBI:58315"/>
    </ligand>
</feature>
<dbReference type="PROSITE" id="PS50889">
    <property type="entry name" value="S4"/>
    <property type="match status" value="1"/>
</dbReference>
<feature type="short sequence motif" description="'HIGH' region" evidence="11">
    <location>
        <begin position="55"/>
        <end position="64"/>
    </location>
</feature>
<dbReference type="GO" id="GO:0005829">
    <property type="term" value="C:cytosol"/>
    <property type="evidence" value="ECO:0007669"/>
    <property type="project" value="TreeGrafter"/>
</dbReference>
<dbReference type="InterPro" id="IPR002942">
    <property type="entry name" value="S4_RNA-bd"/>
</dbReference>
<dbReference type="EC" id="6.1.1.1" evidence="11"/>
<dbReference type="GO" id="GO:0003723">
    <property type="term" value="F:RNA binding"/>
    <property type="evidence" value="ECO:0007669"/>
    <property type="project" value="UniProtKB-KW"/>
</dbReference>
<keyword evidence="15" id="KW-1185">Reference proteome</keyword>
<reference evidence="14 15" key="1">
    <citation type="submission" date="2019-06" db="EMBL/GenBank/DDBJ databases">
        <title>Sequencing the genomes of 1000 actinobacteria strains.</title>
        <authorList>
            <person name="Klenk H.-P."/>
        </authorList>
    </citation>
    <scope>NUCLEOTIDE SEQUENCE [LARGE SCALE GENOMIC DNA]</scope>
    <source>
        <strain evidence="14 15">DSM 45015</strain>
    </source>
</reference>
<comment type="function">
    <text evidence="11">Catalyzes the attachment of tyrosine to tRNA(Tyr) in a two-step reaction: tyrosine is first activated by ATP to form Tyr-AMP and then transferred to the acceptor end of tRNA(Tyr).</text>
</comment>
<feature type="domain" description="RNA-binding S4" evidence="13">
    <location>
        <begin position="381"/>
        <end position="442"/>
    </location>
</feature>
<organism evidence="14 15">
    <name type="scientific">Haloactinospora alba</name>
    <dbReference type="NCBI Taxonomy" id="405555"/>
    <lineage>
        <taxon>Bacteria</taxon>
        <taxon>Bacillati</taxon>
        <taxon>Actinomycetota</taxon>
        <taxon>Actinomycetes</taxon>
        <taxon>Streptosporangiales</taxon>
        <taxon>Nocardiopsidaceae</taxon>
        <taxon>Haloactinospora</taxon>
    </lineage>
</organism>
<evidence type="ECO:0000256" key="10">
    <source>
        <dbReference type="ARBA" id="ARBA00060965"/>
    </source>
</evidence>
<dbReference type="PRINTS" id="PR01040">
    <property type="entry name" value="TRNASYNTHTYR"/>
</dbReference>
<keyword evidence="4 11" id="KW-0547">Nucleotide-binding</keyword>
<dbReference type="Gene3D" id="3.40.50.620">
    <property type="entry name" value="HUPs"/>
    <property type="match status" value="1"/>
</dbReference>
<keyword evidence="5 11" id="KW-0067">ATP-binding</keyword>
<evidence type="ECO:0000313" key="14">
    <source>
        <dbReference type="EMBL" id="TQN31295.1"/>
    </source>
</evidence>
<dbReference type="InterPro" id="IPR001412">
    <property type="entry name" value="aa-tRNA-synth_I_CS"/>
</dbReference>
<dbReference type="SUPFAM" id="SSF52374">
    <property type="entry name" value="Nucleotidylyl transferase"/>
    <property type="match status" value="1"/>
</dbReference>
<feature type="short sequence motif" description="'KMSKS' region" evidence="11">
    <location>
        <begin position="254"/>
        <end position="258"/>
    </location>
</feature>
<evidence type="ECO:0000256" key="6">
    <source>
        <dbReference type="ARBA" id="ARBA00022884"/>
    </source>
</evidence>
<feature type="binding site" evidence="11">
    <location>
        <position position="190"/>
    </location>
    <ligand>
        <name>L-tyrosine</name>
        <dbReference type="ChEBI" id="CHEBI:58315"/>
    </ligand>
</feature>
<dbReference type="PROSITE" id="PS00178">
    <property type="entry name" value="AA_TRNA_LIGASE_I"/>
    <property type="match status" value="1"/>
</dbReference>
<dbReference type="NCBIfam" id="TIGR00234">
    <property type="entry name" value="tyrS"/>
    <property type="match status" value="1"/>
</dbReference>
<dbReference type="SMART" id="SM00363">
    <property type="entry name" value="S4"/>
    <property type="match status" value="1"/>
</dbReference>
<dbReference type="Gene3D" id="1.10.240.10">
    <property type="entry name" value="Tyrosyl-Transfer RNA Synthetase"/>
    <property type="match status" value="1"/>
</dbReference>
<keyword evidence="8 11" id="KW-0030">Aminoacyl-tRNA synthetase</keyword>
<dbReference type="GO" id="GO:0004831">
    <property type="term" value="F:tyrosine-tRNA ligase activity"/>
    <property type="evidence" value="ECO:0007669"/>
    <property type="project" value="UniProtKB-UniRule"/>
</dbReference>
<sequence length="448" mass="49309">MRLAPGSSVLREKTTVTDIIDELEWRGLIAQTTDLDELRKALADGPVTVYCGFDPTAGSLHVGHLTQILTLARFQHAGHRPVALVGGGTGLIGDPKPTAERGLNSAETVSQWVRVLGRQLSSFLRFPDDEDNPGPTDAILDDNAAWLSSMSAIDMLRDIGKHFSVNQMLARETVKARLNAEGMSYTEFSYVLLQSYDFVELYRRHGCTLQIGGSDQWGNITAGLELIRRMDDNEPHGPAHGLTTNLLTKSDGSKFGKTESGTVWLDERLTSPYAFYQFWFNTADSDVVRFLKVFSFRSREEIEELEHQTRERPASRAAQRALAEELTTLVHGAEECRKVVEASRALFGRAELTALDSSTLGAALAEIPTVTATTDEEGFPPLVDLFADTGLLSSKSAVRRAVQEGGLYVNNAKITDVDVRLTRDDAIHGCYVVLRRGKRNVSGVLLRS</sequence>
<dbReference type="EMBL" id="VFQC01000001">
    <property type="protein sequence ID" value="TQN31295.1"/>
    <property type="molecule type" value="Genomic_DNA"/>
</dbReference>
<dbReference type="InterPro" id="IPR054608">
    <property type="entry name" value="SYY-like_C"/>
</dbReference>
<dbReference type="PANTHER" id="PTHR11766:SF0">
    <property type="entry name" value="TYROSINE--TRNA LIGASE, MITOCHONDRIAL"/>
    <property type="match status" value="1"/>
</dbReference>
<dbReference type="InterPro" id="IPR014729">
    <property type="entry name" value="Rossmann-like_a/b/a_fold"/>
</dbReference>
<feature type="binding site" evidence="11">
    <location>
        <position position="257"/>
    </location>
    <ligand>
        <name>ATP</name>
        <dbReference type="ChEBI" id="CHEBI:30616"/>
    </ligand>
</feature>
<dbReference type="AlphaFoldDB" id="A0A543NHG4"/>
<dbReference type="Pfam" id="PF22421">
    <property type="entry name" value="SYY_C-terminal"/>
    <property type="match status" value="1"/>
</dbReference>
<feature type="binding site" evidence="11">
    <location>
        <position position="50"/>
    </location>
    <ligand>
        <name>L-tyrosine</name>
        <dbReference type="ChEBI" id="CHEBI:58315"/>
    </ligand>
</feature>
<dbReference type="PANTHER" id="PTHR11766">
    <property type="entry name" value="TYROSYL-TRNA SYNTHETASE"/>
    <property type="match status" value="1"/>
</dbReference>
<evidence type="ECO:0000256" key="7">
    <source>
        <dbReference type="ARBA" id="ARBA00022917"/>
    </source>
</evidence>
<proteinExistence type="inferred from homology"/>
<evidence type="ECO:0000256" key="9">
    <source>
        <dbReference type="ARBA" id="ARBA00048248"/>
    </source>
</evidence>
<evidence type="ECO:0000256" key="4">
    <source>
        <dbReference type="ARBA" id="ARBA00022741"/>
    </source>
</evidence>
<dbReference type="InterPro" id="IPR002307">
    <property type="entry name" value="Tyr-tRNA-ligase"/>
</dbReference>
<comment type="subunit">
    <text evidence="11">Homodimer.</text>
</comment>
<dbReference type="HAMAP" id="MF_02006">
    <property type="entry name" value="Tyr_tRNA_synth_type1"/>
    <property type="match status" value="1"/>
</dbReference>
<dbReference type="GO" id="GO:0042803">
    <property type="term" value="F:protein homodimerization activity"/>
    <property type="evidence" value="ECO:0007669"/>
    <property type="project" value="UniProtKB-ARBA"/>
</dbReference>
<dbReference type="Gene3D" id="3.10.290.10">
    <property type="entry name" value="RNA-binding S4 domain"/>
    <property type="match status" value="1"/>
</dbReference>
<dbReference type="InterPro" id="IPR024107">
    <property type="entry name" value="Tyr-tRNA-ligase_bac_1"/>
</dbReference>
<dbReference type="FunFam" id="1.10.240.10:FF:000001">
    <property type="entry name" value="Tyrosine--tRNA ligase"/>
    <property type="match status" value="1"/>
</dbReference>
<evidence type="ECO:0000259" key="13">
    <source>
        <dbReference type="SMART" id="SM00363"/>
    </source>
</evidence>
<dbReference type="FunFam" id="3.10.290.10:FF:000014">
    <property type="entry name" value="Tyrosine--tRNA ligase"/>
    <property type="match status" value="1"/>
</dbReference>
<dbReference type="FunFam" id="3.40.50.620:FF:000008">
    <property type="entry name" value="Tyrosine--tRNA ligase"/>
    <property type="match status" value="1"/>
</dbReference>
<evidence type="ECO:0000256" key="3">
    <source>
        <dbReference type="ARBA" id="ARBA00022598"/>
    </source>
</evidence>
<evidence type="ECO:0000256" key="1">
    <source>
        <dbReference type="ARBA" id="ARBA00004496"/>
    </source>
</evidence>
<comment type="catalytic activity">
    <reaction evidence="9 11">
        <text>tRNA(Tyr) + L-tyrosine + ATP = L-tyrosyl-tRNA(Tyr) + AMP + diphosphate + H(+)</text>
        <dbReference type="Rhea" id="RHEA:10220"/>
        <dbReference type="Rhea" id="RHEA-COMP:9706"/>
        <dbReference type="Rhea" id="RHEA-COMP:9707"/>
        <dbReference type="ChEBI" id="CHEBI:15378"/>
        <dbReference type="ChEBI" id="CHEBI:30616"/>
        <dbReference type="ChEBI" id="CHEBI:33019"/>
        <dbReference type="ChEBI" id="CHEBI:58315"/>
        <dbReference type="ChEBI" id="CHEBI:78442"/>
        <dbReference type="ChEBI" id="CHEBI:78536"/>
        <dbReference type="ChEBI" id="CHEBI:456215"/>
        <dbReference type="EC" id="6.1.1.1"/>
    </reaction>
</comment>
<evidence type="ECO:0000256" key="5">
    <source>
        <dbReference type="ARBA" id="ARBA00022840"/>
    </source>
</evidence>
<keyword evidence="6 12" id="KW-0694">RNA-binding</keyword>
<dbReference type="InterPro" id="IPR036986">
    <property type="entry name" value="S4_RNA-bd_sf"/>
</dbReference>
<evidence type="ECO:0000256" key="12">
    <source>
        <dbReference type="PROSITE-ProRule" id="PRU00182"/>
    </source>
</evidence>
<dbReference type="InterPro" id="IPR002305">
    <property type="entry name" value="aa-tRNA-synth_Ic"/>
</dbReference>
<keyword evidence="7 11" id="KW-0648">Protein biosynthesis</keyword>
<comment type="caution">
    <text evidence="14">The sequence shown here is derived from an EMBL/GenBank/DDBJ whole genome shotgun (WGS) entry which is preliminary data.</text>
</comment>
<dbReference type="GO" id="GO:0006437">
    <property type="term" value="P:tyrosyl-tRNA aminoacylation"/>
    <property type="evidence" value="ECO:0007669"/>
    <property type="project" value="UniProtKB-UniRule"/>
</dbReference>
<comment type="similarity">
    <text evidence="10 11">Belongs to the class-I aminoacyl-tRNA synthetase family. TyrS type 1 subfamily.</text>
</comment>
<dbReference type="InterPro" id="IPR024088">
    <property type="entry name" value="Tyr-tRNA-ligase_bac-type"/>
</dbReference>